<dbReference type="AlphaFoldDB" id="A0A842JCR2"/>
<feature type="transmembrane region" description="Helical" evidence="4">
    <location>
        <begin position="323"/>
        <end position="343"/>
    </location>
</feature>
<feature type="transmembrane region" description="Helical" evidence="4">
    <location>
        <begin position="188"/>
        <end position="206"/>
    </location>
</feature>
<name>A0A842JCR2_9ACTN</name>
<evidence type="ECO:0000256" key="4">
    <source>
        <dbReference type="SAM" id="Phobius"/>
    </source>
</evidence>
<sequence length="503" mass="54622">MKKRYGWKTLFKSPGSPKKLNRSHSPLMLVLGLAFWWPCVFQADFHSPAHGSFDDTFRLALSYLFPVMLMAFAAFTAFAKQPRLRMRITLLVALSGGAGIVGYVLQTLSGMGSFSSPIALQSSAALMGVCAAAGSIMSAAYLFAYLSAWLRLAQIVQIGHPLAAIALSYAITEAIQISLHFIPLEWQFAFRLACPLAASALLLGAASGPDNREHRKAAHDLGARRFVNGMLIASLAFICFDDLFSHLLKTASNPSSTAFAHDVPIPLFSLIIMIVLAAYLHVEDASHRKGIAVAFVLTTIVYMAILLSVIVLGDSRAELVDQLLVSIGHCLKVLTLIVLYWGIVHGICTTRFASGIFILIAVAAPLVLINLFPLPSTPGSSGKLPFAQAAGIALFAVSLILIVFNMRGSRHLSARTPEQQRDWLFERCRNASDGAQLTPKELEVMVFAYRGFTSKRIAEELGVSASTVDTHLKHAFHKLDVHSRQELIDLVDALDLPTPSAPQ</sequence>
<dbReference type="PROSITE" id="PS50043">
    <property type="entry name" value="HTH_LUXR_2"/>
    <property type="match status" value="1"/>
</dbReference>
<protein>
    <submittedName>
        <fullName evidence="6">Helix-turn-helix transcriptional regulator</fullName>
    </submittedName>
</protein>
<dbReference type="CDD" id="cd06170">
    <property type="entry name" value="LuxR_C_like"/>
    <property type="match status" value="1"/>
</dbReference>
<dbReference type="GO" id="GO:0006355">
    <property type="term" value="P:regulation of DNA-templated transcription"/>
    <property type="evidence" value="ECO:0007669"/>
    <property type="project" value="InterPro"/>
</dbReference>
<dbReference type="Pfam" id="PF00196">
    <property type="entry name" value="GerE"/>
    <property type="match status" value="1"/>
</dbReference>
<keyword evidence="4" id="KW-0472">Membrane</keyword>
<dbReference type="Gene3D" id="1.10.10.10">
    <property type="entry name" value="Winged helix-like DNA-binding domain superfamily/Winged helix DNA-binding domain"/>
    <property type="match status" value="1"/>
</dbReference>
<reference evidence="6 7" key="1">
    <citation type="submission" date="2020-08" db="EMBL/GenBank/DDBJ databases">
        <authorList>
            <person name="Liu C."/>
            <person name="Sun Q."/>
        </authorList>
    </citation>
    <scope>NUCLEOTIDE SEQUENCE [LARGE SCALE GENOMIC DNA]</scope>
    <source>
        <strain evidence="6 7">N22</strain>
    </source>
</reference>
<keyword evidence="3" id="KW-0804">Transcription</keyword>
<dbReference type="PROSITE" id="PS00622">
    <property type="entry name" value="HTH_LUXR_1"/>
    <property type="match status" value="1"/>
</dbReference>
<feature type="transmembrane region" description="Helical" evidence="4">
    <location>
        <begin position="162"/>
        <end position="182"/>
    </location>
</feature>
<keyword evidence="7" id="KW-1185">Reference proteome</keyword>
<feature type="transmembrane region" description="Helical" evidence="4">
    <location>
        <begin position="58"/>
        <end position="79"/>
    </location>
</feature>
<feature type="domain" description="HTH luxR-type" evidence="5">
    <location>
        <begin position="430"/>
        <end position="495"/>
    </location>
</feature>
<dbReference type="SUPFAM" id="SSF46894">
    <property type="entry name" value="C-terminal effector domain of the bipartite response regulators"/>
    <property type="match status" value="1"/>
</dbReference>
<dbReference type="RefSeq" id="WP_185904228.1">
    <property type="nucleotide sequence ID" value="NZ_JACMSE010000001.1"/>
</dbReference>
<feature type="transmembrane region" description="Helical" evidence="4">
    <location>
        <begin position="386"/>
        <end position="406"/>
    </location>
</feature>
<proteinExistence type="predicted"/>
<dbReference type="EMBL" id="JACMSE010000001">
    <property type="protein sequence ID" value="MBC2888281.1"/>
    <property type="molecule type" value="Genomic_DNA"/>
</dbReference>
<dbReference type="Proteomes" id="UP000587396">
    <property type="component" value="Unassembled WGS sequence"/>
</dbReference>
<accession>A0A842JCR2</accession>
<organism evidence="6 7">
    <name type="scientific">Gordonibacter massiliensis</name>
    <name type="common">ex Traore et al. 2017</name>
    <dbReference type="NCBI Taxonomy" id="1841863"/>
    <lineage>
        <taxon>Bacteria</taxon>
        <taxon>Bacillati</taxon>
        <taxon>Actinomycetota</taxon>
        <taxon>Coriobacteriia</taxon>
        <taxon>Eggerthellales</taxon>
        <taxon>Eggerthellaceae</taxon>
        <taxon>Gordonibacter</taxon>
    </lineage>
</organism>
<comment type="caution">
    <text evidence="6">The sequence shown here is derived from an EMBL/GenBank/DDBJ whole genome shotgun (WGS) entry which is preliminary data.</text>
</comment>
<feature type="transmembrane region" description="Helical" evidence="4">
    <location>
        <begin position="265"/>
        <end position="282"/>
    </location>
</feature>
<keyword evidence="1" id="KW-0805">Transcription regulation</keyword>
<dbReference type="PANTHER" id="PTHR44688">
    <property type="entry name" value="DNA-BINDING TRANSCRIPTIONAL ACTIVATOR DEVR_DOSR"/>
    <property type="match status" value="1"/>
</dbReference>
<dbReference type="SMART" id="SM00421">
    <property type="entry name" value="HTH_LUXR"/>
    <property type="match status" value="1"/>
</dbReference>
<feature type="transmembrane region" description="Helical" evidence="4">
    <location>
        <begin position="355"/>
        <end position="374"/>
    </location>
</feature>
<gene>
    <name evidence="6" type="ORF">H7313_02810</name>
</gene>
<feature type="transmembrane region" description="Helical" evidence="4">
    <location>
        <begin position="86"/>
        <end position="105"/>
    </location>
</feature>
<evidence type="ECO:0000256" key="1">
    <source>
        <dbReference type="ARBA" id="ARBA00023015"/>
    </source>
</evidence>
<dbReference type="PRINTS" id="PR00038">
    <property type="entry name" value="HTHLUXR"/>
</dbReference>
<feature type="transmembrane region" description="Helical" evidence="4">
    <location>
        <begin position="226"/>
        <end position="245"/>
    </location>
</feature>
<feature type="transmembrane region" description="Helical" evidence="4">
    <location>
        <begin position="125"/>
        <end position="150"/>
    </location>
</feature>
<evidence type="ECO:0000256" key="3">
    <source>
        <dbReference type="ARBA" id="ARBA00023163"/>
    </source>
</evidence>
<evidence type="ECO:0000256" key="2">
    <source>
        <dbReference type="ARBA" id="ARBA00023125"/>
    </source>
</evidence>
<keyword evidence="2" id="KW-0238">DNA-binding</keyword>
<dbReference type="GO" id="GO:0003677">
    <property type="term" value="F:DNA binding"/>
    <property type="evidence" value="ECO:0007669"/>
    <property type="project" value="UniProtKB-KW"/>
</dbReference>
<evidence type="ECO:0000259" key="5">
    <source>
        <dbReference type="PROSITE" id="PS50043"/>
    </source>
</evidence>
<dbReference type="InterPro" id="IPR016032">
    <property type="entry name" value="Sig_transdc_resp-reg_C-effctor"/>
</dbReference>
<feature type="transmembrane region" description="Helical" evidence="4">
    <location>
        <begin position="291"/>
        <end position="311"/>
    </location>
</feature>
<keyword evidence="4" id="KW-1133">Transmembrane helix</keyword>
<evidence type="ECO:0000313" key="6">
    <source>
        <dbReference type="EMBL" id="MBC2888281.1"/>
    </source>
</evidence>
<evidence type="ECO:0000313" key="7">
    <source>
        <dbReference type="Proteomes" id="UP000587396"/>
    </source>
</evidence>
<dbReference type="InterPro" id="IPR000792">
    <property type="entry name" value="Tscrpt_reg_LuxR_C"/>
</dbReference>
<dbReference type="InterPro" id="IPR036388">
    <property type="entry name" value="WH-like_DNA-bd_sf"/>
</dbReference>
<dbReference type="PANTHER" id="PTHR44688:SF16">
    <property type="entry name" value="DNA-BINDING TRANSCRIPTIONAL ACTIVATOR DEVR_DOSR"/>
    <property type="match status" value="1"/>
</dbReference>
<keyword evidence="4" id="KW-0812">Transmembrane</keyword>